<feature type="non-terminal residue" evidence="1">
    <location>
        <position position="1"/>
    </location>
</feature>
<dbReference type="EMBL" id="UINC01007988">
    <property type="protein sequence ID" value="SVA35978.1"/>
    <property type="molecule type" value="Genomic_DNA"/>
</dbReference>
<proteinExistence type="predicted"/>
<accession>A0A381V890</accession>
<dbReference type="AlphaFoldDB" id="A0A381V890"/>
<evidence type="ECO:0000313" key="1">
    <source>
        <dbReference type="EMBL" id="SVA35978.1"/>
    </source>
</evidence>
<reference evidence="1" key="1">
    <citation type="submission" date="2018-05" db="EMBL/GenBank/DDBJ databases">
        <authorList>
            <person name="Lanie J.A."/>
            <person name="Ng W.-L."/>
            <person name="Kazmierczak K.M."/>
            <person name="Andrzejewski T.M."/>
            <person name="Davidsen T.M."/>
            <person name="Wayne K.J."/>
            <person name="Tettelin H."/>
            <person name="Glass J.I."/>
            <person name="Rusch D."/>
            <person name="Podicherti R."/>
            <person name="Tsui H.-C.T."/>
            <person name="Winkler M.E."/>
        </authorList>
    </citation>
    <scope>NUCLEOTIDE SEQUENCE</scope>
</reference>
<organism evidence="1">
    <name type="scientific">marine metagenome</name>
    <dbReference type="NCBI Taxonomy" id="408172"/>
    <lineage>
        <taxon>unclassified sequences</taxon>
        <taxon>metagenomes</taxon>
        <taxon>ecological metagenomes</taxon>
    </lineage>
</organism>
<protein>
    <submittedName>
        <fullName evidence="1">Uncharacterized protein</fullName>
    </submittedName>
</protein>
<name>A0A381V890_9ZZZZ</name>
<sequence>VELNPRLPVRLTLRLILVVVAVLLQTACQSSDPRPDSPVASIRFYTINSQNQQRELYLLPNRGEAGCFNLPLSVDVYRVAQIGFVSCSVYSDSDCDPATAHLMYWSGKARKDPNKKKPTTLITEGAMWRIEGTREAALRSWECVLKTP</sequence>
<gene>
    <name evidence="1" type="ORF">METZ01_LOCUS88832</name>
</gene>